<organism evidence="1 3">
    <name type="scientific">Ferranicluibacter rubi</name>
    <dbReference type="NCBI Taxonomy" id="2715133"/>
    <lineage>
        <taxon>Bacteria</taxon>
        <taxon>Pseudomonadati</taxon>
        <taxon>Pseudomonadota</taxon>
        <taxon>Alphaproteobacteria</taxon>
        <taxon>Hyphomicrobiales</taxon>
        <taxon>Rhizobiaceae</taxon>
        <taxon>Ferranicluibacter</taxon>
    </lineage>
</organism>
<protein>
    <recommendedName>
        <fullName evidence="4">DUF551 domain-containing protein</fullName>
    </recommendedName>
</protein>
<evidence type="ECO:0008006" key="4">
    <source>
        <dbReference type="Google" id="ProtNLM"/>
    </source>
</evidence>
<dbReference type="EMBL" id="JAANCM010000004">
    <property type="protein sequence ID" value="NHT75892.1"/>
    <property type="molecule type" value="Genomic_DNA"/>
</dbReference>
<comment type="caution">
    <text evidence="1">The sequence shown here is derived from an EMBL/GenBank/DDBJ whole genome shotgun (WGS) entry which is preliminary data.</text>
</comment>
<dbReference type="AlphaFoldDB" id="A0AA43ZFF7"/>
<proteinExistence type="predicted"/>
<name>A0AA43ZFF7_9HYPH</name>
<evidence type="ECO:0000313" key="1">
    <source>
        <dbReference type="EMBL" id="NHT75892.1"/>
    </source>
</evidence>
<evidence type="ECO:0000313" key="3">
    <source>
        <dbReference type="Proteomes" id="UP001155840"/>
    </source>
</evidence>
<dbReference type="EMBL" id="JAANCM010000004">
    <property type="protein sequence ID" value="NHT75952.1"/>
    <property type="molecule type" value="Genomic_DNA"/>
</dbReference>
<accession>A0AA43ZFF7</accession>
<sequence>MTTHDTRTGSETAVEGEVRPEPAAFPAGYMLVPIKPSREMVKAGEEWSVLLETTWQDMLDAAPLTNFEISLEALAAERDGLLSRVEWQPIETAPKDGTEIIMFCPQGDGTPGKTFRVSAGSWFIPPTHTSIPDPDVDENEPPAWLSWDGGFSEDTMMPTHWMPLPSPPALSTPTQEINP</sequence>
<gene>
    <name evidence="1" type="ORF">G8E10_09055</name>
    <name evidence="2" type="ORF">G8E10_09390</name>
</gene>
<keyword evidence="3" id="KW-1185">Reference proteome</keyword>
<reference evidence="1" key="1">
    <citation type="submission" date="2020-03" db="EMBL/GenBank/DDBJ databases">
        <title>Ferranicluibacter endophyticum gen. nov., sp. nov., a new genus isolated from Rubus ulmifolius Schott. stem.</title>
        <authorList>
            <person name="Roca-Couso R."/>
            <person name="Flores-Felix J.D."/>
            <person name="Igual J.M."/>
            <person name="Rivas R."/>
        </authorList>
    </citation>
    <scope>NUCLEOTIDE SEQUENCE</scope>
    <source>
        <strain evidence="1">CRRU44</strain>
    </source>
</reference>
<evidence type="ECO:0000313" key="2">
    <source>
        <dbReference type="EMBL" id="NHT75952.1"/>
    </source>
</evidence>
<dbReference type="RefSeq" id="WP_167128215.1">
    <property type="nucleotide sequence ID" value="NZ_JAANCM010000004.1"/>
</dbReference>
<dbReference type="Proteomes" id="UP001155840">
    <property type="component" value="Unassembled WGS sequence"/>
</dbReference>